<sequence length="106" mass="11444">MEREVSWFLAPPPRILHARSPSHLLCTVTITKDHTTHDRGWGIRYATITHKLSTSTPISTSTSTSTSASTPISTSTLECLSTHPLPTVPLNPYAHDGGVPVSQSVI</sequence>
<reference evidence="1" key="1">
    <citation type="journal article" date="2021" name="New Phytol.">
        <title>Evolutionary innovations through gain and loss of genes in the ectomycorrhizal Boletales.</title>
        <authorList>
            <person name="Wu G."/>
            <person name="Miyauchi S."/>
            <person name="Morin E."/>
            <person name="Kuo A."/>
            <person name="Drula E."/>
            <person name="Varga T."/>
            <person name="Kohler A."/>
            <person name="Feng B."/>
            <person name="Cao Y."/>
            <person name="Lipzen A."/>
            <person name="Daum C."/>
            <person name="Hundley H."/>
            <person name="Pangilinan J."/>
            <person name="Johnson J."/>
            <person name="Barry K."/>
            <person name="LaButti K."/>
            <person name="Ng V."/>
            <person name="Ahrendt S."/>
            <person name="Min B."/>
            <person name="Choi I.G."/>
            <person name="Park H."/>
            <person name="Plett J.M."/>
            <person name="Magnuson J."/>
            <person name="Spatafora J.W."/>
            <person name="Nagy L.G."/>
            <person name="Henrissat B."/>
            <person name="Grigoriev I.V."/>
            <person name="Yang Z.L."/>
            <person name="Xu J."/>
            <person name="Martin F.M."/>
        </authorList>
    </citation>
    <scope>NUCLEOTIDE SEQUENCE</scope>
    <source>
        <strain evidence="1">KUC20120723A-06</strain>
    </source>
</reference>
<comment type="caution">
    <text evidence="1">The sequence shown here is derived from an EMBL/GenBank/DDBJ whole genome shotgun (WGS) entry which is preliminary data.</text>
</comment>
<evidence type="ECO:0000313" key="2">
    <source>
        <dbReference type="Proteomes" id="UP000790709"/>
    </source>
</evidence>
<organism evidence="1 2">
    <name type="scientific">Leucogyrophana mollusca</name>
    <dbReference type="NCBI Taxonomy" id="85980"/>
    <lineage>
        <taxon>Eukaryota</taxon>
        <taxon>Fungi</taxon>
        <taxon>Dikarya</taxon>
        <taxon>Basidiomycota</taxon>
        <taxon>Agaricomycotina</taxon>
        <taxon>Agaricomycetes</taxon>
        <taxon>Agaricomycetidae</taxon>
        <taxon>Boletales</taxon>
        <taxon>Boletales incertae sedis</taxon>
        <taxon>Leucogyrophana</taxon>
    </lineage>
</organism>
<accession>A0ACB8BNY5</accession>
<gene>
    <name evidence="1" type="ORF">BV22DRAFT_320608</name>
</gene>
<dbReference type="Proteomes" id="UP000790709">
    <property type="component" value="Unassembled WGS sequence"/>
</dbReference>
<protein>
    <submittedName>
        <fullName evidence="1">Uncharacterized protein</fullName>
    </submittedName>
</protein>
<evidence type="ECO:0000313" key="1">
    <source>
        <dbReference type="EMBL" id="KAH7926913.1"/>
    </source>
</evidence>
<keyword evidence="2" id="KW-1185">Reference proteome</keyword>
<proteinExistence type="predicted"/>
<dbReference type="EMBL" id="MU266375">
    <property type="protein sequence ID" value="KAH7926913.1"/>
    <property type="molecule type" value="Genomic_DNA"/>
</dbReference>
<name>A0ACB8BNY5_9AGAM</name>